<dbReference type="AlphaFoldDB" id="A0A9Q4KT01"/>
<dbReference type="InterPro" id="IPR007553">
    <property type="entry name" value="2-thiour_desulf"/>
</dbReference>
<keyword evidence="3" id="KW-1185">Reference proteome</keyword>
<dbReference type="Pfam" id="PF08349">
    <property type="entry name" value="DUF1722"/>
    <property type="match status" value="1"/>
</dbReference>
<proteinExistence type="predicted"/>
<dbReference type="Proteomes" id="UP001143747">
    <property type="component" value="Unassembled WGS sequence"/>
</dbReference>
<dbReference type="InterPro" id="IPR017087">
    <property type="entry name" value="UCP037004"/>
</dbReference>
<comment type="caution">
    <text evidence="2">The sequence shown here is derived from an EMBL/GenBank/DDBJ whole genome shotgun (WGS) entry which is preliminary data.</text>
</comment>
<gene>
    <name evidence="2" type="ORF">L0665_06390</name>
</gene>
<dbReference type="PANTHER" id="PTHR30087">
    <property type="entry name" value="INNER MEMBRANE PROTEIN"/>
    <property type="match status" value="1"/>
</dbReference>
<feature type="domain" description="DUF1722" evidence="1">
    <location>
        <begin position="191"/>
        <end position="307"/>
    </location>
</feature>
<evidence type="ECO:0000313" key="3">
    <source>
        <dbReference type="Proteomes" id="UP001143747"/>
    </source>
</evidence>
<organism evidence="2 3">
    <name type="scientific">Methanogenium marinum</name>
    <dbReference type="NCBI Taxonomy" id="348610"/>
    <lineage>
        <taxon>Archaea</taxon>
        <taxon>Methanobacteriati</taxon>
        <taxon>Methanobacteriota</taxon>
        <taxon>Stenosarchaea group</taxon>
        <taxon>Methanomicrobia</taxon>
        <taxon>Methanomicrobiales</taxon>
        <taxon>Methanomicrobiaceae</taxon>
        <taxon>Methanogenium</taxon>
    </lineage>
</organism>
<evidence type="ECO:0000313" key="2">
    <source>
        <dbReference type="EMBL" id="MDE4908237.1"/>
    </source>
</evidence>
<reference evidence="2" key="1">
    <citation type="submission" date="2022-01" db="EMBL/GenBank/DDBJ databases">
        <title>Draft genome of Methanogenium marinum DSM 15558.</title>
        <authorList>
            <person name="Chen S.-C."/>
            <person name="You Y.-T."/>
        </authorList>
    </citation>
    <scope>NUCLEOTIDE SEQUENCE</scope>
    <source>
        <strain evidence="2">DSM 15558</strain>
    </source>
</reference>
<dbReference type="Pfam" id="PF04463">
    <property type="entry name" value="2-thiour_desulf"/>
    <property type="match status" value="1"/>
</dbReference>
<dbReference type="InterPro" id="IPR013560">
    <property type="entry name" value="DUF1722"/>
</dbReference>
<evidence type="ECO:0000259" key="1">
    <source>
        <dbReference type="Pfam" id="PF08349"/>
    </source>
</evidence>
<accession>A0A9Q4KT01</accession>
<name>A0A9Q4KT01_9EURY</name>
<dbReference type="EMBL" id="JAKELO010000002">
    <property type="protein sequence ID" value="MDE4908237.1"/>
    <property type="molecule type" value="Genomic_DNA"/>
</dbReference>
<dbReference type="RefSeq" id="WP_274924871.1">
    <property type="nucleotide sequence ID" value="NZ_JAKELO010000002.1"/>
</dbReference>
<dbReference type="PANTHER" id="PTHR30087:SF0">
    <property type="entry name" value="INNER MEMBRANE PROTEIN"/>
    <property type="match status" value="1"/>
</dbReference>
<sequence>MRSFVTPTVVVSKCIEFDNCRWNGKIIASHIVNQLKGFVHFIPVCPEMEIGLGVPRDAIRIVGGKAGEHLVQPATGRDVSDDMTLFADSFLDTLRHVDGFILRNKSPSCGMKDVRLYAGPDTGGSIGKTEGFFSRSVFARFPGMPVEDDGRLRNMRIRDHFLTRLYTFSEFKTVQASERMNELVRFHSENKLMLMAHSQKLQKEMGRTVANQNRLEPVMVMEQYKEQLARALAQAPRYTANINVLLHASGYFRDGLNHEEKAFFLDAIQKYREGRVSICAPKNILKAWIVRFGEENLNNQTFFAPYPDQLMELDPLDMDRGRDLWT</sequence>
<dbReference type="PIRSF" id="PIRSF037004">
    <property type="entry name" value="UCP037004"/>
    <property type="match status" value="1"/>
</dbReference>
<protein>
    <submittedName>
        <fullName evidence="2">DUF523 and DUF1722 domain-containing protein</fullName>
    </submittedName>
</protein>